<evidence type="ECO:0000256" key="1">
    <source>
        <dbReference type="SAM" id="SignalP"/>
    </source>
</evidence>
<accession>A0A9X7UVR5</accession>
<protein>
    <recommendedName>
        <fullName evidence="4">Outer membrane protein beta-barrel domain-containing protein</fullName>
    </recommendedName>
</protein>
<organism evidence="2 3">
    <name type="scientific">Venatoribacter cucullus</name>
    <dbReference type="NCBI Taxonomy" id="2661630"/>
    <lineage>
        <taxon>Bacteria</taxon>
        <taxon>Pseudomonadati</taxon>
        <taxon>Pseudomonadota</taxon>
        <taxon>Gammaproteobacteria</taxon>
        <taxon>Oceanospirillales</taxon>
        <taxon>Oceanospirillaceae</taxon>
        <taxon>Venatoribacter</taxon>
    </lineage>
</organism>
<keyword evidence="3" id="KW-1185">Reference proteome</keyword>
<keyword evidence="1" id="KW-0732">Signal</keyword>
<proteinExistence type="predicted"/>
<evidence type="ECO:0000313" key="3">
    <source>
        <dbReference type="Proteomes" id="UP000596074"/>
    </source>
</evidence>
<feature type="signal peptide" evidence="1">
    <location>
        <begin position="1"/>
        <end position="24"/>
    </location>
</feature>
<dbReference type="Proteomes" id="UP000596074">
    <property type="component" value="Chromosome"/>
</dbReference>
<dbReference type="RefSeq" id="WP_228345466.1">
    <property type="nucleotide sequence ID" value="NZ_CP046056.1"/>
</dbReference>
<evidence type="ECO:0008006" key="4">
    <source>
        <dbReference type="Google" id="ProtNLM"/>
    </source>
</evidence>
<dbReference type="KEGG" id="vcw:GJQ55_00025"/>
<feature type="chain" id="PRO_5040719473" description="Outer membrane protein beta-barrel domain-containing protein" evidence="1">
    <location>
        <begin position="25"/>
        <end position="233"/>
    </location>
</feature>
<evidence type="ECO:0000313" key="2">
    <source>
        <dbReference type="EMBL" id="QQD22956.1"/>
    </source>
</evidence>
<dbReference type="EMBL" id="CP046056">
    <property type="protein sequence ID" value="QQD22956.1"/>
    <property type="molecule type" value="Genomic_DNA"/>
</dbReference>
<dbReference type="AlphaFoldDB" id="A0A9X7UVR5"/>
<reference evidence="2 3" key="1">
    <citation type="submission" date="2019-11" db="EMBL/GenBank/DDBJ databases">
        <title>Venatorbacter sp. nov. a predator of Campylobacter and other Gram-negative bacteria.</title>
        <authorList>
            <person name="Saeedi A."/>
            <person name="Cummings N.J."/>
            <person name="Connerton I.F."/>
            <person name="Connerton P.L."/>
        </authorList>
    </citation>
    <scope>NUCLEOTIDE SEQUENCE [LARGE SCALE GENOMIC DNA]</scope>
    <source>
        <strain evidence="2">XL5</strain>
    </source>
</reference>
<sequence length="233" mass="24574">MNNDKISFLAAAVLVSAYVPSTYAEGNISFSFSPPPITSVAAPGERINKGSVGYTLVEIEDTEFSLLNLNLLTKQDGLFGSLGFVTGEDDTGNVYMSGLAAMAGIERMLDGGAAVALGIGLNYLYTEFESTALDIYSETYITTVPAMASIQKRFVINDAAGITPYLILNAVLLGSASTDTNSAAGVTSSEYDFDPYLGIQLGADIDFSGYSLGAFYQSADDSSVTSLTFSFEF</sequence>
<gene>
    <name evidence="2" type="ORF">GJQ55_00025</name>
</gene>
<name>A0A9X7UVR5_9GAMM</name>